<dbReference type="AlphaFoldDB" id="D1PKD8"/>
<dbReference type="PRINTS" id="PR00133">
    <property type="entry name" value="GLHYDRLASE3"/>
</dbReference>
<dbReference type="FunFam" id="2.60.40.10:FF:000495">
    <property type="entry name" value="Periplasmic beta-glucosidase"/>
    <property type="match status" value="1"/>
</dbReference>
<dbReference type="Pfam" id="PF14310">
    <property type="entry name" value="Fn3-like"/>
    <property type="match status" value="1"/>
</dbReference>
<evidence type="ECO:0000313" key="5">
    <source>
        <dbReference type="Proteomes" id="UP000003438"/>
    </source>
</evidence>
<accession>D1PKD8</accession>
<dbReference type="InterPro" id="IPR002772">
    <property type="entry name" value="Glyco_hydro_3_C"/>
</dbReference>
<gene>
    <name evidence="4" type="ORF">SUBVAR_04813</name>
</gene>
<dbReference type="STRING" id="411471.SUBVAR_04813"/>
<dbReference type="Gene3D" id="3.20.20.300">
    <property type="entry name" value="Glycoside hydrolase, family 3, N-terminal domain"/>
    <property type="match status" value="1"/>
</dbReference>
<evidence type="ECO:0000256" key="1">
    <source>
        <dbReference type="ARBA" id="ARBA00005336"/>
    </source>
</evidence>
<dbReference type="InterPro" id="IPR050288">
    <property type="entry name" value="Cellulose_deg_GH3"/>
</dbReference>
<dbReference type="Pfam" id="PF00933">
    <property type="entry name" value="Glyco_hydro_3"/>
    <property type="match status" value="1"/>
</dbReference>
<keyword evidence="5" id="KW-1185">Reference proteome</keyword>
<dbReference type="GO" id="GO:0008422">
    <property type="term" value="F:beta-glucosidase activity"/>
    <property type="evidence" value="ECO:0007669"/>
    <property type="project" value="UniProtKB-ARBA"/>
</dbReference>
<feature type="domain" description="Fibronectin type III-like" evidence="3">
    <location>
        <begin position="604"/>
        <end position="674"/>
    </location>
</feature>
<dbReference type="HOGENOM" id="CLU_004542_4_1_9"/>
<evidence type="ECO:0000259" key="3">
    <source>
        <dbReference type="SMART" id="SM01217"/>
    </source>
</evidence>
<dbReference type="CAZy" id="GH3">
    <property type="family name" value="Glycoside Hydrolase Family 3"/>
</dbReference>
<comment type="similarity">
    <text evidence="1">Belongs to the glycosyl hydrolase 3 family.</text>
</comment>
<organism evidence="4 5">
    <name type="scientific">Subdoligranulum variabile DSM 15176</name>
    <dbReference type="NCBI Taxonomy" id="411471"/>
    <lineage>
        <taxon>Bacteria</taxon>
        <taxon>Bacillati</taxon>
        <taxon>Bacillota</taxon>
        <taxon>Clostridia</taxon>
        <taxon>Eubacteriales</taxon>
        <taxon>Oscillospiraceae</taxon>
        <taxon>Subdoligranulum</taxon>
    </lineage>
</organism>
<dbReference type="Gene3D" id="2.60.40.10">
    <property type="entry name" value="Immunoglobulins"/>
    <property type="match status" value="1"/>
</dbReference>
<dbReference type="SUPFAM" id="SSF52279">
    <property type="entry name" value="Beta-D-glucan exohydrolase, C-terminal domain"/>
    <property type="match status" value="1"/>
</dbReference>
<dbReference type="InterPro" id="IPR026891">
    <property type="entry name" value="Fn3-like"/>
</dbReference>
<comment type="caution">
    <text evidence="4">The sequence shown here is derived from an EMBL/GenBank/DDBJ whole genome shotgun (WGS) entry which is preliminary data.</text>
</comment>
<dbReference type="GO" id="GO:0005975">
    <property type="term" value="P:carbohydrate metabolic process"/>
    <property type="evidence" value="ECO:0007669"/>
    <property type="project" value="InterPro"/>
</dbReference>
<evidence type="ECO:0000313" key="4">
    <source>
        <dbReference type="EMBL" id="EFB76859.1"/>
    </source>
</evidence>
<dbReference type="InterPro" id="IPR013783">
    <property type="entry name" value="Ig-like_fold"/>
</dbReference>
<dbReference type="Proteomes" id="UP000003438">
    <property type="component" value="Unassembled WGS sequence"/>
</dbReference>
<dbReference type="SMART" id="SM01217">
    <property type="entry name" value="Fn3_like"/>
    <property type="match status" value="1"/>
</dbReference>
<dbReference type="Pfam" id="PF01915">
    <property type="entry name" value="Glyco_hydro_3_C"/>
    <property type="match status" value="1"/>
</dbReference>
<dbReference type="InterPro" id="IPR001764">
    <property type="entry name" value="Glyco_hydro_3_N"/>
</dbReference>
<dbReference type="eggNOG" id="COG1472">
    <property type="taxonomic scope" value="Bacteria"/>
</dbReference>
<dbReference type="SUPFAM" id="SSF51445">
    <property type="entry name" value="(Trans)glycosidases"/>
    <property type="match status" value="1"/>
</dbReference>
<name>D1PKD8_9FIRM</name>
<dbReference type="InterPro" id="IPR036881">
    <property type="entry name" value="Glyco_hydro_3_C_sf"/>
</dbReference>
<sequence length="710" mass="77598">MLSLTKITAIRKKYPALLLNGRNTMVNLNELIQQLTLEEKAELLTGGDFWHTRAIERLEIPAIMMSDGPSGLRKQEKESDHLGIYGSTPAVCFPSSAAVAASFDTALAQKLGCVVGNECQAEGVALLLGPGLNIKRSPLCGRNFEYYSEDPVLAGQMGAAMVEGVQSTGTGSCIKHFAANNQETDRMVGDSVVDERTLHEIYLAPFEAVVKEARPQAVMCAYNKVNGTFCSENGTLLTDILRSAWGYQGMVVTDWGAVKNRAVGVRAGLDLEMPGGSRRGIQQVLDAVAAGTLTEAEVDRAVYNVLKLVQTGIENHHPDAVFDRAADHDFARHIAEECAVLLKNKDSVLPLTEESSVALIGDFAAAPRYQGGGSSHVNSAYISRAVDCMPKGMSWTRGYDQGSDTSDRTLLEEAVAAARKADAAVILAGLPERYESEGVDRTTLEMPANQNELIEAVSDVQPNTIVVLYNGAPITMPWLDKVAAVLEMYLPGDGVGAATMDLLYGKANPSGKLPETFPQKLAHTPSWFNFPGENGITEYREGVFVGYRYYDAKEMDVLFPFGYGLSYTSFAYSNMTVDRSRMGEGETLRVQLTVINTGKLPGKEVVQLYVAPPAGMRRRPVRELKSFAKVALQPGERREITFELNARDLAYYEPLLHDFYTPTGCYEIEVGASSRDIRLRKEVSFTAERPLPRMFTEYSTLADVVSDPKD</sequence>
<evidence type="ECO:0000256" key="2">
    <source>
        <dbReference type="ARBA" id="ARBA00022801"/>
    </source>
</evidence>
<proteinExistence type="inferred from homology"/>
<protein>
    <submittedName>
        <fullName evidence="4">Glycosyl hydrolase family 3 N-terminal domain protein</fullName>
    </submittedName>
</protein>
<dbReference type="PANTHER" id="PTHR42715:SF10">
    <property type="entry name" value="BETA-GLUCOSIDASE"/>
    <property type="match status" value="1"/>
</dbReference>
<dbReference type="InterPro" id="IPR036962">
    <property type="entry name" value="Glyco_hydro_3_N_sf"/>
</dbReference>
<keyword evidence="2 4" id="KW-0378">Hydrolase</keyword>
<dbReference type="EMBL" id="ACBY02000018">
    <property type="protein sequence ID" value="EFB76859.1"/>
    <property type="molecule type" value="Genomic_DNA"/>
</dbReference>
<reference evidence="4" key="1">
    <citation type="submission" date="2009-12" db="EMBL/GenBank/DDBJ databases">
        <authorList>
            <person name="Weinstock G."/>
            <person name="Sodergren E."/>
            <person name="Clifton S."/>
            <person name="Fulton L."/>
            <person name="Fulton B."/>
            <person name="Courtney L."/>
            <person name="Fronick C."/>
            <person name="Harrison M."/>
            <person name="Strong C."/>
            <person name="Farmer C."/>
            <person name="Delahaunty K."/>
            <person name="Markovic C."/>
            <person name="Hall O."/>
            <person name="Minx P."/>
            <person name="Tomlinson C."/>
            <person name="Mitreva M."/>
            <person name="Nelson J."/>
            <person name="Hou S."/>
            <person name="Wollam A."/>
            <person name="Pepin K.H."/>
            <person name="Johnson M."/>
            <person name="Bhonagiri V."/>
            <person name="Nash W.E."/>
            <person name="Warren W."/>
            <person name="Chinwalla A."/>
            <person name="Mardis E.R."/>
            <person name="Wilson R.K."/>
        </authorList>
    </citation>
    <scope>NUCLEOTIDE SEQUENCE [LARGE SCALE GENOMIC DNA]</scope>
    <source>
        <strain evidence="4">DSM 15176</strain>
    </source>
</reference>
<dbReference type="InterPro" id="IPR017853">
    <property type="entry name" value="GH"/>
</dbReference>
<dbReference type="Gene3D" id="3.40.50.1700">
    <property type="entry name" value="Glycoside hydrolase family 3 C-terminal domain"/>
    <property type="match status" value="1"/>
</dbReference>
<dbReference type="PANTHER" id="PTHR42715">
    <property type="entry name" value="BETA-GLUCOSIDASE"/>
    <property type="match status" value="1"/>
</dbReference>